<evidence type="ECO:0000259" key="6">
    <source>
        <dbReference type="Pfam" id="PF04116"/>
    </source>
</evidence>
<feature type="transmembrane region" description="Helical" evidence="5">
    <location>
        <begin position="45"/>
        <end position="67"/>
    </location>
</feature>
<proteinExistence type="predicted"/>
<dbReference type="Gene3D" id="1.20.120.1630">
    <property type="match status" value="1"/>
</dbReference>
<dbReference type="OrthoDB" id="9770329at2"/>
<evidence type="ECO:0000256" key="3">
    <source>
        <dbReference type="ARBA" id="ARBA00022989"/>
    </source>
</evidence>
<comment type="subcellular location">
    <subcellularLocation>
        <location evidence="1">Endomembrane system</location>
        <topology evidence="1">Multi-pass membrane protein</topology>
    </subcellularLocation>
</comment>
<accession>A0A1I4J294</accession>
<feature type="transmembrane region" description="Helical" evidence="5">
    <location>
        <begin position="378"/>
        <end position="398"/>
    </location>
</feature>
<dbReference type="GO" id="GO:0005506">
    <property type="term" value="F:iron ion binding"/>
    <property type="evidence" value="ECO:0007669"/>
    <property type="project" value="InterPro"/>
</dbReference>
<dbReference type="AlphaFoldDB" id="A0A1I4J294"/>
<evidence type="ECO:0000256" key="2">
    <source>
        <dbReference type="ARBA" id="ARBA00022692"/>
    </source>
</evidence>
<feature type="transmembrane region" description="Helical" evidence="5">
    <location>
        <begin position="428"/>
        <end position="453"/>
    </location>
</feature>
<dbReference type="EMBL" id="FOTF01000032">
    <property type="protein sequence ID" value="SFL60778.1"/>
    <property type="molecule type" value="Genomic_DNA"/>
</dbReference>
<dbReference type="InterPro" id="IPR007318">
    <property type="entry name" value="Phopholipid_MeTrfase"/>
</dbReference>
<dbReference type="RefSeq" id="WP_090191635.1">
    <property type="nucleotide sequence ID" value="NZ_FOTF01000032.1"/>
</dbReference>
<keyword evidence="8" id="KW-1185">Reference proteome</keyword>
<organism evidence="7 8">
    <name type="scientific">Loktanella salsilacus</name>
    <dbReference type="NCBI Taxonomy" id="195913"/>
    <lineage>
        <taxon>Bacteria</taxon>
        <taxon>Pseudomonadati</taxon>
        <taxon>Pseudomonadota</taxon>
        <taxon>Alphaproteobacteria</taxon>
        <taxon>Rhodobacterales</taxon>
        <taxon>Roseobacteraceae</taxon>
        <taxon>Loktanella</taxon>
    </lineage>
</organism>
<protein>
    <submittedName>
        <fullName evidence="7">Sterol desaturase/sphingolipid hydroxylase, fatty acid hydroxylase superfamily</fullName>
    </submittedName>
</protein>
<evidence type="ECO:0000256" key="1">
    <source>
        <dbReference type="ARBA" id="ARBA00004127"/>
    </source>
</evidence>
<feature type="transmembrane region" description="Helical" evidence="5">
    <location>
        <begin position="79"/>
        <end position="97"/>
    </location>
</feature>
<sequence length="502" mass="56113">MDYTAIFILACIFIPLERLLPLHPEQRTLRRDWLNDVVYVLVNGIVVRAGFTVVAGALMLGVVQLVGPNPIQWTGAMPLWAQVLMAIVVADIGYYAAHRICHSVPALWKFHAVHHSIEEMDWLATHRVHPVDQIFSSTLSLLPVWCMGFTLEALVIHQAIYQAHALLLHSNVRIKFGPLKWLVASPEYHHWHHANERDAYDRNFAAQLSIIDVIARTMFMPVRRAPKSYGVNEDIPRSYPMQLIHPFRSLVSSWALTAPPTRLETPMPTAAKTRTTEDKLGKLAMLIIFGYFGYKQITALISLVANRDLIPLWGLAFFSVIAGATFLGLILYYTITRLPPRDSTAGIMPRVVAVVGTFIMSLLIVFPPQAISAEMRIISTLIISVGTVMSILCLRQLGRSFSIMATSRALKTQGAYSIVRHPLYAAEVLMIVGVIVGHGTVGALGLGAIWLVLQVRRAQHEESVLRHTFPEYEDYAARVPMLIPGLRLWWLEAPVKPAPEAV</sequence>
<evidence type="ECO:0000313" key="7">
    <source>
        <dbReference type="EMBL" id="SFL60778.1"/>
    </source>
</evidence>
<feature type="transmembrane region" description="Helical" evidence="5">
    <location>
        <begin position="312"/>
        <end position="335"/>
    </location>
</feature>
<reference evidence="7 8" key="1">
    <citation type="submission" date="2016-10" db="EMBL/GenBank/DDBJ databases">
        <authorList>
            <person name="de Groot N.N."/>
        </authorList>
    </citation>
    <scope>NUCLEOTIDE SEQUENCE [LARGE SCALE GENOMIC DNA]</scope>
    <source>
        <strain evidence="7 8">DSM 16199</strain>
    </source>
</reference>
<dbReference type="GO" id="GO:0016491">
    <property type="term" value="F:oxidoreductase activity"/>
    <property type="evidence" value="ECO:0007669"/>
    <property type="project" value="InterPro"/>
</dbReference>
<feature type="domain" description="Fatty acid hydroxylase" evidence="6">
    <location>
        <begin position="84"/>
        <end position="217"/>
    </location>
</feature>
<name>A0A1I4J294_9RHOB</name>
<evidence type="ECO:0000256" key="5">
    <source>
        <dbReference type="SAM" id="Phobius"/>
    </source>
</evidence>
<feature type="transmembrane region" description="Helical" evidence="5">
    <location>
        <begin position="347"/>
        <end position="366"/>
    </location>
</feature>
<feature type="transmembrane region" description="Helical" evidence="5">
    <location>
        <begin position="283"/>
        <end position="305"/>
    </location>
</feature>
<dbReference type="InterPro" id="IPR006694">
    <property type="entry name" value="Fatty_acid_hydroxylase"/>
</dbReference>
<dbReference type="GO" id="GO:0012505">
    <property type="term" value="C:endomembrane system"/>
    <property type="evidence" value="ECO:0007669"/>
    <property type="project" value="UniProtKB-SubCell"/>
</dbReference>
<dbReference type="Proteomes" id="UP000199550">
    <property type="component" value="Unassembled WGS sequence"/>
</dbReference>
<dbReference type="Pfam" id="PF04191">
    <property type="entry name" value="PEMT"/>
    <property type="match status" value="1"/>
</dbReference>
<dbReference type="GO" id="GO:0008610">
    <property type="term" value="P:lipid biosynthetic process"/>
    <property type="evidence" value="ECO:0007669"/>
    <property type="project" value="InterPro"/>
</dbReference>
<dbReference type="Pfam" id="PF04116">
    <property type="entry name" value="FA_hydroxylase"/>
    <property type="match status" value="1"/>
</dbReference>
<gene>
    <name evidence="7" type="ORF">SAMN04488004_13214</name>
</gene>
<dbReference type="InterPro" id="IPR050307">
    <property type="entry name" value="Sterol_Desaturase_Related"/>
</dbReference>
<dbReference type="PANTHER" id="PTHR11863">
    <property type="entry name" value="STEROL DESATURASE"/>
    <property type="match status" value="1"/>
</dbReference>
<dbReference type="STRING" id="195913.SAMN04488004_13214"/>
<evidence type="ECO:0000313" key="8">
    <source>
        <dbReference type="Proteomes" id="UP000199550"/>
    </source>
</evidence>
<keyword evidence="3 5" id="KW-1133">Transmembrane helix</keyword>
<evidence type="ECO:0000256" key="4">
    <source>
        <dbReference type="ARBA" id="ARBA00023136"/>
    </source>
</evidence>
<keyword evidence="2 5" id="KW-0812">Transmembrane</keyword>
<keyword evidence="4 5" id="KW-0472">Membrane</keyword>